<dbReference type="InterPro" id="IPR038570">
    <property type="entry name" value="HicA_sf"/>
</dbReference>
<reference evidence="8 9" key="1">
    <citation type="journal article" date="2020" name="New Microbes New Infect">
        <title>Sellimonas caecigallum sp. nov., description and genome sequence of a new member of the Sellimonas genus isolated from the cecum of feral chicken.</title>
        <authorList>
            <person name="Wongkuna S."/>
            <person name="Ghimire S."/>
            <person name="Antony L."/>
            <person name="Chankhamhaengdecha S."/>
            <person name="Janvilisri T."/>
            <person name="Scaria J."/>
        </authorList>
    </citation>
    <scope>NUCLEOTIDE SEQUENCE [LARGE SCALE GENOMIC DNA]</scope>
    <source>
        <strain evidence="8 9">SW451</strain>
    </source>
</reference>
<keyword evidence="2" id="KW-1277">Toxin-antitoxin system</keyword>
<dbReference type="InterPro" id="IPR012933">
    <property type="entry name" value="HicA_mRNA_interferase"/>
</dbReference>
<comment type="caution">
    <text evidence="8">The sequence shown here is derived from an EMBL/GenBank/DDBJ whole genome shotgun (WGS) entry which is preliminary data.</text>
</comment>
<dbReference type="Proteomes" id="UP000779049">
    <property type="component" value="Unassembled WGS sequence"/>
</dbReference>
<evidence type="ECO:0000256" key="6">
    <source>
        <dbReference type="ARBA" id="ARBA00022884"/>
    </source>
</evidence>
<keyword evidence="3" id="KW-0540">Nuclease</keyword>
<protein>
    <submittedName>
        <fullName evidence="8">Type II toxin-antitoxin system HicA family toxin</fullName>
    </submittedName>
</protein>
<accession>A0ABS7L3Q6</accession>
<evidence type="ECO:0000256" key="7">
    <source>
        <dbReference type="ARBA" id="ARBA00023016"/>
    </source>
</evidence>
<keyword evidence="4" id="KW-0255">Endonuclease</keyword>
<keyword evidence="7" id="KW-0346">Stress response</keyword>
<keyword evidence="6" id="KW-0694">RNA-binding</keyword>
<dbReference type="RefSeq" id="WP_221919156.1">
    <property type="nucleotide sequence ID" value="NZ_CP173660.1"/>
</dbReference>
<keyword evidence="5" id="KW-0378">Hydrolase</keyword>
<keyword evidence="9" id="KW-1185">Reference proteome</keyword>
<sequence>MPMTPKEMIKHLKKSGFEEVSQNGSHVKLKNSATGRTVIVPYHSKAMKKGLEQAILKQAGLK</sequence>
<organism evidence="8 9">
    <name type="scientific">Sellimonas caecigallum</name>
    <dbReference type="NCBI Taxonomy" id="2592333"/>
    <lineage>
        <taxon>Bacteria</taxon>
        <taxon>Bacillati</taxon>
        <taxon>Bacillota</taxon>
        <taxon>Clostridia</taxon>
        <taxon>Lachnospirales</taxon>
        <taxon>Lachnospiraceae</taxon>
        <taxon>Sellimonas</taxon>
    </lineage>
</organism>
<evidence type="ECO:0000313" key="9">
    <source>
        <dbReference type="Proteomes" id="UP000779049"/>
    </source>
</evidence>
<dbReference type="EMBL" id="VIRV01000001">
    <property type="protein sequence ID" value="MBY0757673.1"/>
    <property type="molecule type" value="Genomic_DNA"/>
</dbReference>
<evidence type="ECO:0000256" key="4">
    <source>
        <dbReference type="ARBA" id="ARBA00022759"/>
    </source>
</evidence>
<evidence type="ECO:0000256" key="5">
    <source>
        <dbReference type="ARBA" id="ARBA00022801"/>
    </source>
</evidence>
<evidence type="ECO:0000256" key="2">
    <source>
        <dbReference type="ARBA" id="ARBA00022649"/>
    </source>
</evidence>
<dbReference type="Gene3D" id="3.30.920.30">
    <property type="entry name" value="Hypothetical protein"/>
    <property type="match status" value="1"/>
</dbReference>
<evidence type="ECO:0000256" key="1">
    <source>
        <dbReference type="ARBA" id="ARBA00006620"/>
    </source>
</evidence>
<dbReference type="SUPFAM" id="SSF54786">
    <property type="entry name" value="YcfA/nrd intein domain"/>
    <property type="match status" value="1"/>
</dbReference>
<evidence type="ECO:0000256" key="3">
    <source>
        <dbReference type="ARBA" id="ARBA00022722"/>
    </source>
</evidence>
<dbReference type="Pfam" id="PF07927">
    <property type="entry name" value="HicA_toxin"/>
    <property type="match status" value="1"/>
</dbReference>
<comment type="similarity">
    <text evidence="1">Belongs to the HicA mRNA interferase family.</text>
</comment>
<name>A0ABS7L3Q6_9FIRM</name>
<proteinExistence type="inferred from homology"/>
<gene>
    <name evidence="8" type="ORF">FLB61_00900</name>
</gene>
<evidence type="ECO:0000313" key="8">
    <source>
        <dbReference type="EMBL" id="MBY0757673.1"/>
    </source>
</evidence>